<gene>
    <name evidence="5" type="ORF">E7102_06735</name>
</gene>
<feature type="DNA-binding region" description="OmpR/PhoB-type" evidence="2">
    <location>
        <begin position="127"/>
        <end position="224"/>
    </location>
</feature>
<organism evidence="5 6">
    <name type="scientific">Xylanibacter ruminicola</name>
    <name type="common">Prevotella ruminicola</name>
    <dbReference type="NCBI Taxonomy" id="839"/>
    <lineage>
        <taxon>Bacteria</taxon>
        <taxon>Pseudomonadati</taxon>
        <taxon>Bacteroidota</taxon>
        <taxon>Bacteroidia</taxon>
        <taxon>Bacteroidales</taxon>
        <taxon>Prevotellaceae</taxon>
        <taxon>Xylanibacter</taxon>
    </lineage>
</organism>
<accession>A0A928GGL8</accession>
<evidence type="ECO:0000256" key="3">
    <source>
        <dbReference type="SAM" id="Phobius"/>
    </source>
</evidence>
<feature type="domain" description="OmpR/PhoB-type" evidence="4">
    <location>
        <begin position="127"/>
        <end position="224"/>
    </location>
</feature>
<dbReference type="InterPro" id="IPR036388">
    <property type="entry name" value="WH-like_DNA-bd_sf"/>
</dbReference>
<keyword evidence="3" id="KW-0472">Membrane</keyword>
<dbReference type="Proteomes" id="UP000763088">
    <property type="component" value="Unassembled WGS sequence"/>
</dbReference>
<reference evidence="5" key="1">
    <citation type="submission" date="2019-04" db="EMBL/GenBank/DDBJ databases">
        <title>Evolution of Biomass-Degrading Anaerobic Consortia Revealed by Metagenomics.</title>
        <authorList>
            <person name="Peng X."/>
        </authorList>
    </citation>
    <scope>NUCLEOTIDE SEQUENCE</scope>
    <source>
        <strain evidence="5">SIG141</strain>
    </source>
</reference>
<evidence type="ECO:0000256" key="1">
    <source>
        <dbReference type="ARBA" id="ARBA00023125"/>
    </source>
</evidence>
<dbReference type="PROSITE" id="PS51755">
    <property type="entry name" value="OMPR_PHOB"/>
    <property type="match status" value="1"/>
</dbReference>
<dbReference type="GO" id="GO:0003677">
    <property type="term" value="F:DNA binding"/>
    <property type="evidence" value="ECO:0007669"/>
    <property type="project" value="UniProtKB-UniRule"/>
</dbReference>
<dbReference type="Gene3D" id="1.10.10.10">
    <property type="entry name" value="Winged helix-like DNA-binding domain superfamily/Winged helix DNA-binding domain"/>
    <property type="match status" value="1"/>
</dbReference>
<protein>
    <submittedName>
        <fullName evidence="5">Helix-turn-helix domain-containing protein</fullName>
    </submittedName>
</protein>
<evidence type="ECO:0000259" key="4">
    <source>
        <dbReference type="PROSITE" id="PS51755"/>
    </source>
</evidence>
<dbReference type="SMART" id="SM00862">
    <property type="entry name" value="Trans_reg_C"/>
    <property type="match status" value="1"/>
</dbReference>
<feature type="transmembrane region" description="Helical" evidence="3">
    <location>
        <begin position="6"/>
        <end position="23"/>
    </location>
</feature>
<feature type="transmembrane region" description="Helical" evidence="3">
    <location>
        <begin position="106"/>
        <end position="123"/>
    </location>
</feature>
<dbReference type="GO" id="GO:0006355">
    <property type="term" value="P:regulation of DNA-templated transcription"/>
    <property type="evidence" value="ECO:0007669"/>
    <property type="project" value="InterPro"/>
</dbReference>
<name>A0A928GGL8_XYLRU</name>
<keyword evidence="1 2" id="KW-0238">DNA-binding</keyword>
<dbReference type="EMBL" id="SUYD01000007">
    <property type="protein sequence ID" value="MBE6266147.1"/>
    <property type="molecule type" value="Genomic_DNA"/>
</dbReference>
<keyword evidence="3" id="KW-0812">Transmembrane</keyword>
<evidence type="ECO:0000313" key="6">
    <source>
        <dbReference type="Proteomes" id="UP000763088"/>
    </source>
</evidence>
<dbReference type="InterPro" id="IPR001867">
    <property type="entry name" value="OmpR/PhoB-type_DNA-bd"/>
</dbReference>
<dbReference type="SUPFAM" id="SSF46894">
    <property type="entry name" value="C-terminal effector domain of the bipartite response regulators"/>
    <property type="match status" value="1"/>
</dbReference>
<dbReference type="Pfam" id="PF00486">
    <property type="entry name" value="Trans_reg_C"/>
    <property type="match status" value="1"/>
</dbReference>
<evidence type="ECO:0000256" key="2">
    <source>
        <dbReference type="PROSITE-ProRule" id="PRU01091"/>
    </source>
</evidence>
<keyword evidence="3" id="KW-1133">Transmembrane helix</keyword>
<comment type="caution">
    <text evidence="5">The sequence shown here is derived from an EMBL/GenBank/DDBJ whole genome shotgun (WGS) entry which is preliminary data.</text>
</comment>
<sequence>MMKQKYAVVILLAMIVASGLTSFRSYRATERIVAEDMACALTKALDQQQSDVISTDTIRVFNSYLKLDELRGNAVLAVTTRQNGLRCEPKCSAATIFAMSNQRPASVLWTLALLWAFFCFWHYRKQVNLVAFGGLAYAEAEGRFYDTKGQQVRLTPMQQQLMEMFFRSDSHQLSKTEICDALWPKKDDANDTLYTLIRRLKPIIEAHSNLMIESDRGRAYELKVK</sequence>
<dbReference type="AlphaFoldDB" id="A0A928GGL8"/>
<dbReference type="GO" id="GO:0000160">
    <property type="term" value="P:phosphorelay signal transduction system"/>
    <property type="evidence" value="ECO:0007669"/>
    <property type="project" value="InterPro"/>
</dbReference>
<proteinExistence type="predicted"/>
<evidence type="ECO:0000313" key="5">
    <source>
        <dbReference type="EMBL" id="MBE6266147.1"/>
    </source>
</evidence>
<dbReference type="InterPro" id="IPR016032">
    <property type="entry name" value="Sig_transdc_resp-reg_C-effctor"/>
</dbReference>